<accession>A0A9P0D1J8</accession>
<evidence type="ECO:0000313" key="3">
    <source>
        <dbReference type="Proteomes" id="UP001153636"/>
    </source>
</evidence>
<dbReference type="AlphaFoldDB" id="A0A9P0D1J8"/>
<keyword evidence="3" id="KW-1185">Reference proteome</keyword>
<evidence type="ECO:0000259" key="1">
    <source>
        <dbReference type="PROSITE" id="PS50893"/>
    </source>
</evidence>
<dbReference type="PANTHER" id="PTHR19229">
    <property type="entry name" value="ATP-BINDING CASSETTE TRANSPORTER SUBFAMILY A ABCA"/>
    <property type="match status" value="1"/>
</dbReference>
<dbReference type="PROSITE" id="PS50893">
    <property type="entry name" value="ABC_TRANSPORTER_2"/>
    <property type="match status" value="1"/>
</dbReference>
<dbReference type="EMBL" id="OV651815">
    <property type="protein sequence ID" value="CAH1108176.1"/>
    <property type="molecule type" value="Genomic_DNA"/>
</dbReference>
<dbReference type="Gene3D" id="3.40.50.300">
    <property type="entry name" value="P-loop containing nucleotide triphosphate hydrolases"/>
    <property type="match status" value="1"/>
</dbReference>
<dbReference type="GO" id="GO:0140359">
    <property type="term" value="F:ABC-type transporter activity"/>
    <property type="evidence" value="ECO:0007669"/>
    <property type="project" value="InterPro"/>
</dbReference>
<dbReference type="InterPro" id="IPR027417">
    <property type="entry name" value="P-loop_NTPase"/>
</dbReference>
<proteinExistence type="predicted"/>
<dbReference type="PANTHER" id="PTHR19229:SF250">
    <property type="entry name" value="ABC TRANSPORTER DOMAIN-CONTAINING PROTEIN-RELATED"/>
    <property type="match status" value="1"/>
</dbReference>
<gene>
    <name evidence="2" type="ORF">PSYICH_LOCUS9540</name>
</gene>
<sequence length="273" mass="31028">MELLKHVFQNVIGLQNARELQKYAINTNTTFIGIEFLDKYGGIIDWTSVQDLSIGVGGKSIKRQLKKVHRNIGYCPQFDALLDDMTTKEIIIMYCLLRGIELKRTYIIADYLSKKFDFHRHLNKKVKELSGGNKRKLSTVLSLIGDPPVLFLDEPTTGMDPVAKRYVWDTLCKLRTLGKTIVLTSLSMEECEALCTKLAIMVNGNFKYLSSTQHLKSKFTKGYMLTIKVRKLPKSAGQQHTDIRQIETFIYSREFPGSPVKGKAPGAAELLYR</sequence>
<dbReference type="OrthoDB" id="10255969at2759"/>
<dbReference type="Pfam" id="PF00005">
    <property type="entry name" value="ABC_tran"/>
    <property type="match status" value="1"/>
</dbReference>
<organism evidence="2 3">
    <name type="scientific">Psylliodes chrysocephalus</name>
    <dbReference type="NCBI Taxonomy" id="3402493"/>
    <lineage>
        <taxon>Eukaryota</taxon>
        <taxon>Metazoa</taxon>
        <taxon>Ecdysozoa</taxon>
        <taxon>Arthropoda</taxon>
        <taxon>Hexapoda</taxon>
        <taxon>Insecta</taxon>
        <taxon>Pterygota</taxon>
        <taxon>Neoptera</taxon>
        <taxon>Endopterygota</taxon>
        <taxon>Coleoptera</taxon>
        <taxon>Polyphaga</taxon>
        <taxon>Cucujiformia</taxon>
        <taxon>Chrysomeloidea</taxon>
        <taxon>Chrysomelidae</taxon>
        <taxon>Galerucinae</taxon>
        <taxon>Alticini</taxon>
        <taxon>Psylliodes</taxon>
    </lineage>
</organism>
<name>A0A9P0D1J8_9CUCU</name>
<evidence type="ECO:0000313" key="2">
    <source>
        <dbReference type="EMBL" id="CAH1108176.1"/>
    </source>
</evidence>
<protein>
    <recommendedName>
        <fullName evidence="1">ABC transporter domain-containing protein</fullName>
    </recommendedName>
</protein>
<dbReference type="GO" id="GO:0005319">
    <property type="term" value="F:lipid transporter activity"/>
    <property type="evidence" value="ECO:0007669"/>
    <property type="project" value="TreeGrafter"/>
</dbReference>
<reference evidence="2" key="1">
    <citation type="submission" date="2022-01" db="EMBL/GenBank/DDBJ databases">
        <authorList>
            <person name="King R."/>
        </authorList>
    </citation>
    <scope>NUCLEOTIDE SEQUENCE</scope>
</reference>
<dbReference type="SUPFAM" id="SSF52540">
    <property type="entry name" value="P-loop containing nucleoside triphosphate hydrolases"/>
    <property type="match status" value="1"/>
</dbReference>
<dbReference type="InterPro" id="IPR026082">
    <property type="entry name" value="ABCA"/>
</dbReference>
<dbReference type="GO" id="GO:0016020">
    <property type="term" value="C:membrane"/>
    <property type="evidence" value="ECO:0007669"/>
    <property type="project" value="InterPro"/>
</dbReference>
<feature type="domain" description="ABC transporter" evidence="1">
    <location>
        <begin position="2"/>
        <end position="228"/>
    </location>
</feature>
<dbReference type="GO" id="GO:0005524">
    <property type="term" value="F:ATP binding"/>
    <property type="evidence" value="ECO:0007669"/>
    <property type="project" value="InterPro"/>
</dbReference>
<dbReference type="Proteomes" id="UP001153636">
    <property type="component" value="Chromosome 3"/>
</dbReference>
<dbReference type="InterPro" id="IPR003439">
    <property type="entry name" value="ABC_transporter-like_ATP-bd"/>
</dbReference>
<dbReference type="GO" id="GO:0016887">
    <property type="term" value="F:ATP hydrolysis activity"/>
    <property type="evidence" value="ECO:0007669"/>
    <property type="project" value="InterPro"/>
</dbReference>